<evidence type="ECO:0000313" key="2">
    <source>
        <dbReference type="EMBL" id="KAL1132529.1"/>
    </source>
</evidence>
<evidence type="ECO:0008006" key="4">
    <source>
        <dbReference type="Google" id="ProtNLM"/>
    </source>
</evidence>
<feature type="compositionally biased region" description="Pro residues" evidence="1">
    <location>
        <begin position="217"/>
        <end position="229"/>
    </location>
</feature>
<accession>A0ABD0YPU2</accession>
<organism evidence="2 3">
    <name type="scientific">Ranatra chinensis</name>
    <dbReference type="NCBI Taxonomy" id="642074"/>
    <lineage>
        <taxon>Eukaryota</taxon>
        <taxon>Metazoa</taxon>
        <taxon>Ecdysozoa</taxon>
        <taxon>Arthropoda</taxon>
        <taxon>Hexapoda</taxon>
        <taxon>Insecta</taxon>
        <taxon>Pterygota</taxon>
        <taxon>Neoptera</taxon>
        <taxon>Paraneoptera</taxon>
        <taxon>Hemiptera</taxon>
        <taxon>Heteroptera</taxon>
        <taxon>Panheteroptera</taxon>
        <taxon>Nepomorpha</taxon>
        <taxon>Nepidae</taxon>
        <taxon>Ranatrinae</taxon>
        <taxon>Ranatra</taxon>
    </lineage>
</organism>
<sequence>MESFLPSEVARLVYGYLEEENCMAAAQAFLESSDHLQECLAVSKKGRKFNTRILGRNLISLLDLLSEVASLIKEYTIEVGWDSPAKNKLTSILRLLQLEACLEKCSRSPSLNITSTSHGFDSPPVDGLGDTRKAGHNPQDLHQFKPEVMANVLMNMKTDTYNCDDPVSIPEMESATVCDEPYKKMMPMQIHQVHQMHQMSQHQQSQIVVHMVGPSPLQQPPPPAPPPSQSQPLQSQHPGVPTTVYMAAMAHRPEQNSMSFQSGTIQPIVSCSTTVPTSHQPLWTNPQDISMFHNIVKGPSGVDHQGNQSQGKPSKKRPRIRNNVVRPRVVPKLRPIAPKITQILENGIEVQVVHTKETPLVDLAETIPSVNPPRRSQRCKSTRTSTNNNSNNVTPPPKEGSMGGLVMGTNLPVTPPTKNSDSPPETGSSPTPGQSPPSPVFIDIHSLDLKR</sequence>
<feature type="region of interest" description="Disordered" evidence="1">
    <location>
        <begin position="297"/>
        <end position="322"/>
    </location>
</feature>
<name>A0ABD0YPU2_9HEMI</name>
<dbReference type="InterPro" id="IPR006594">
    <property type="entry name" value="LisH"/>
</dbReference>
<proteinExistence type="predicted"/>
<dbReference type="Proteomes" id="UP001558652">
    <property type="component" value="Unassembled WGS sequence"/>
</dbReference>
<dbReference type="EMBL" id="JBFDAA010000005">
    <property type="protein sequence ID" value="KAL1132529.1"/>
    <property type="molecule type" value="Genomic_DNA"/>
</dbReference>
<feature type="region of interest" description="Disordered" evidence="1">
    <location>
        <begin position="366"/>
        <end position="451"/>
    </location>
</feature>
<protein>
    <recommendedName>
        <fullName evidence="4">LisH domain-containing protein</fullName>
    </recommendedName>
</protein>
<feature type="compositionally biased region" description="Low complexity" evidence="1">
    <location>
        <begin position="382"/>
        <end position="392"/>
    </location>
</feature>
<dbReference type="AlphaFoldDB" id="A0ABD0YPU2"/>
<gene>
    <name evidence="2" type="ORF">AAG570_010484</name>
</gene>
<keyword evidence="3" id="KW-1185">Reference proteome</keyword>
<feature type="region of interest" description="Disordered" evidence="1">
    <location>
        <begin position="213"/>
        <end position="239"/>
    </location>
</feature>
<feature type="compositionally biased region" description="Low complexity" evidence="1">
    <location>
        <begin position="420"/>
        <end position="432"/>
    </location>
</feature>
<reference evidence="2 3" key="1">
    <citation type="submission" date="2024-07" db="EMBL/GenBank/DDBJ databases">
        <title>Chromosome-level genome assembly of the water stick insect Ranatra chinensis (Heteroptera: Nepidae).</title>
        <authorList>
            <person name="Liu X."/>
        </authorList>
    </citation>
    <scope>NUCLEOTIDE SEQUENCE [LARGE SCALE GENOMIC DNA]</scope>
    <source>
        <strain evidence="2">Cailab_2021Rc</strain>
        <tissue evidence="2">Muscle</tissue>
    </source>
</reference>
<evidence type="ECO:0000313" key="3">
    <source>
        <dbReference type="Proteomes" id="UP001558652"/>
    </source>
</evidence>
<comment type="caution">
    <text evidence="2">The sequence shown here is derived from an EMBL/GenBank/DDBJ whole genome shotgun (WGS) entry which is preliminary data.</text>
</comment>
<dbReference type="PROSITE" id="PS50896">
    <property type="entry name" value="LISH"/>
    <property type="match status" value="1"/>
</dbReference>
<evidence type="ECO:0000256" key="1">
    <source>
        <dbReference type="SAM" id="MobiDB-lite"/>
    </source>
</evidence>
<feature type="region of interest" description="Disordered" evidence="1">
    <location>
        <begin position="115"/>
        <end position="139"/>
    </location>
</feature>